<evidence type="ECO:0000313" key="2">
    <source>
        <dbReference type="Proteomes" id="UP001379235"/>
    </source>
</evidence>
<protein>
    <submittedName>
        <fullName evidence="1">DUF2924 domain-containing protein</fullName>
    </submittedName>
</protein>
<dbReference type="RefSeq" id="WP_339965468.1">
    <property type="nucleotide sequence ID" value="NZ_JBBHJY010000002.1"/>
</dbReference>
<dbReference type="EMBL" id="JBBHJY010000002">
    <property type="protein sequence ID" value="MEJ6009414.1"/>
    <property type="molecule type" value="Genomic_DNA"/>
</dbReference>
<accession>A0ABU8S7D6</accession>
<sequence>MTRRRVQLEQQLAKLERMSAAELRSEWDQLTGRPAPKLSPKLLRLAVGYELQAHERGGLSRRSGQDLAKLAAATPDGRSINAGMRLVREWAGKIHVVTIGEDRVIRWNDREWGSLSEVARAITGTRWSGPLFFGLKTKEKAA</sequence>
<name>A0ABU8S7D6_9SPHN</name>
<reference evidence="1 2" key="1">
    <citation type="submission" date="2024-03" db="EMBL/GenBank/DDBJ databases">
        <authorList>
            <person name="Jo J.-H."/>
        </authorList>
    </citation>
    <scope>NUCLEOTIDE SEQUENCE [LARGE SCALE GENOMIC DNA]</scope>
    <source>
        <strain evidence="1 2">AS3R-12</strain>
    </source>
</reference>
<evidence type="ECO:0000313" key="1">
    <source>
        <dbReference type="EMBL" id="MEJ6009414.1"/>
    </source>
</evidence>
<dbReference type="Proteomes" id="UP001379235">
    <property type="component" value="Unassembled WGS sequence"/>
</dbReference>
<organism evidence="1 2">
    <name type="scientific">Novosphingobium aquae</name>
    <dbReference type="NCBI Taxonomy" id="3133435"/>
    <lineage>
        <taxon>Bacteria</taxon>
        <taxon>Pseudomonadati</taxon>
        <taxon>Pseudomonadota</taxon>
        <taxon>Alphaproteobacteria</taxon>
        <taxon>Sphingomonadales</taxon>
        <taxon>Sphingomonadaceae</taxon>
        <taxon>Novosphingobium</taxon>
    </lineage>
</organism>
<dbReference type="InterPro" id="IPR021322">
    <property type="entry name" value="DUF2924"/>
</dbReference>
<dbReference type="Pfam" id="PF11149">
    <property type="entry name" value="DUF2924"/>
    <property type="match status" value="1"/>
</dbReference>
<proteinExistence type="predicted"/>
<comment type="caution">
    <text evidence="1">The sequence shown here is derived from an EMBL/GenBank/DDBJ whole genome shotgun (WGS) entry which is preliminary data.</text>
</comment>
<gene>
    <name evidence="1" type="ORF">WG900_05725</name>
</gene>
<keyword evidence="2" id="KW-1185">Reference proteome</keyword>